<evidence type="ECO:0000256" key="5">
    <source>
        <dbReference type="ARBA" id="ARBA00023136"/>
    </source>
</evidence>
<feature type="transmembrane region" description="Helical" evidence="6">
    <location>
        <begin position="146"/>
        <end position="165"/>
    </location>
</feature>
<name>A0ABV6CNN8_9RHOB</name>
<reference evidence="8 9" key="1">
    <citation type="submission" date="2024-09" db="EMBL/GenBank/DDBJ databases">
        <authorList>
            <person name="Sun Q."/>
            <person name="Mori K."/>
        </authorList>
    </citation>
    <scope>NUCLEOTIDE SEQUENCE [LARGE SCALE GENOMIC DNA]</scope>
    <source>
        <strain evidence="8 9">CCM 7904</strain>
    </source>
</reference>
<feature type="transmembrane region" description="Helical" evidence="6">
    <location>
        <begin position="30"/>
        <end position="46"/>
    </location>
</feature>
<sequence>MKCTSVAVFTLMAALIKATSETVPPGQQVFFRSFFALPVIFVWLAWRRELGVGLRTRQPMGHLWRGMLGTGAMVLNFWALSLLTFPEVTAIGYASPLLVVVLAGLFLGENVRAFRLGMVGLGLTGVLTVLSPQLLQVGGGGTMRGWGAAIALGGAFCAALAQIFVRKLVQGEQVAAIVFWFSVTSSVIGLASLPWGWTMPDMRTGGMLVMAGLMGGFAQILLTASYRHADASIIAPFDYVSMLLAVIIGWWIFDERVTLPVLIGAMLVITAGILIIWREHRLGLERTRQRRAGTPPT</sequence>
<feature type="transmembrane region" description="Helical" evidence="6">
    <location>
        <begin position="90"/>
        <end position="107"/>
    </location>
</feature>
<comment type="subcellular location">
    <subcellularLocation>
        <location evidence="1">Membrane</location>
        <topology evidence="1">Multi-pass membrane protein</topology>
    </subcellularLocation>
</comment>
<feature type="transmembrane region" description="Helical" evidence="6">
    <location>
        <begin position="66"/>
        <end position="84"/>
    </location>
</feature>
<dbReference type="PANTHER" id="PTHR22911:SF6">
    <property type="entry name" value="SOLUTE CARRIER FAMILY 35 MEMBER G1"/>
    <property type="match status" value="1"/>
</dbReference>
<dbReference type="EMBL" id="JBHLWQ010000164">
    <property type="protein sequence ID" value="MFC0202042.1"/>
    <property type="molecule type" value="Genomic_DNA"/>
</dbReference>
<protein>
    <submittedName>
        <fullName evidence="8">DMT family transporter</fullName>
    </submittedName>
</protein>
<dbReference type="SUPFAM" id="SSF103481">
    <property type="entry name" value="Multidrug resistance efflux transporter EmrE"/>
    <property type="match status" value="2"/>
</dbReference>
<proteinExistence type="inferred from homology"/>
<feature type="domain" description="EamA" evidence="7">
    <location>
        <begin position="146"/>
        <end position="276"/>
    </location>
</feature>
<evidence type="ECO:0000259" key="7">
    <source>
        <dbReference type="Pfam" id="PF00892"/>
    </source>
</evidence>
<dbReference type="Proteomes" id="UP001589795">
    <property type="component" value="Unassembled WGS sequence"/>
</dbReference>
<keyword evidence="9" id="KW-1185">Reference proteome</keyword>
<feature type="domain" description="EamA" evidence="7">
    <location>
        <begin position="4"/>
        <end position="130"/>
    </location>
</feature>
<feature type="transmembrane region" description="Helical" evidence="6">
    <location>
        <begin position="233"/>
        <end position="253"/>
    </location>
</feature>
<feature type="transmembrane region" description="Helical" evidence="6">
    <location>
        <begin position="114"/>
        <end position="134"/>
    </location>
</feature>
<dbReference type="PANTHER" id="PTHR22911">
    <property type="entry name" value="ACYL-MALONYL CONDENSING ENZYME-RELATED"/>
    <property type="match status" value="1"/>
</dbReference>
<evidence type="ECO:0000313" key="9">
    <source>
        <dbReference type="Proteomes" id="UP001589795"/>
    </source>
</evidence>
<accession>A0ABV6CNN8</accession>
<dbReference type="RefSeq" id="WP_265508433.1">
    <property type="nucleotide sequence ID" value="NZ_JAOTBE010000077.1"/>
</dbReference>
<feature type="transmembrane region" description="Helical" evidence="6">
    <location>
        <begin position="177"/>
        <end position="195"/>
    </location>
</feature>
<evidence type="ECO:0000256" key="6">
    <source>
        <dbReference type="SAM" id="Phobius"/>
    </source>
</evidence>
<evidence type="ECO:0000256" key="2">
    <source>
        <dbReference type="ARBA" id="ARBA00009853"/>
    </source>
</evidence>
<organism evidence="8 9">
    <name type="scientific">Paracoccus rhizosphaerae</name>
    <dbReference type="NCBI Taxonomy" id="1133347"/>
    <lineage>
        <taxon>Bacteria</taxon>
        <taxon>Pseudomonadati</taxon>
        <taxon>Pseudomonadota</taxon>
        <taxon>Alphaproteobacteria</taxon>
        <taxon>Rhodobacterales</taxon>
        <taxon>Paracoccaceae</taxon>
        <taxon>Paracoccus</taxon>
    </lineage>
</organism>
<dbReference type="InterPro" id="IPR037185">
    <property type="entry name" value="EmrE-like"/>
</dbReference>
<gene>
    <name evidence="8" type="ORF">ACFFIZ_17440</name>
</gene>
<dbReference type="Pfam" id="PF00892">
    <property type="entry name" value="EamA"/>
    <property type="match status" value="2"/>
</dbReference>
<evidence type="ECO:0000256" key="4">
    <source>
        <dbReference type="ARBA" id="ARBA00022989"/>
    </source>
</evidence>
<keyword evidence="3 6" id="KW-0812">Transmembrane</keyword>
<feature type="transmembrane region" description="Helical" evidence="6">
    <location>
        <begin position="259"/>
        <end position="277"/>
    </location>
</feature>
<dbReference type="Gene3D" id="1.10.3730.20">
    <property type="match status" value="1"/>
</dbReference>
<comment type="similarity">
    <text evidence="2">Belongs to the drug/metabolite transporter (DMT) superfamily. 10 TMS drug/metabolite exporter (DME) (TC 2.A.7.3) family.</text>
</comment>
<feature type="transmembrane region" description="Helical" evidence="6">
    <location>
        <begin position="207"/>
        <end position="226"/>
    </location>
</feature>
<dbReference type="InterPro" id="IPR000620">
    <property type="entry name" value="EamA_dom"/>
</dbReference>
<evidence type="ECO:0000313" key="8">
    <source>
        <dbReference type="EMBL" id="MFC0202042.1"/>
    </source>
</evidence>
<evidence type="ECO:0000256" key="1">
    <source>
        <dbReference type="ARBA" id="ARBA00004141"/>
    </source>
</evidence>
<comment type="caution">
    <text evidence="8">The sequence shown here is derived from an EMBL/GenBank/DDBJ whole genome shotgun (WGS) entry which is preliminary data.</text>
</comment>
<keyword evidence="4 6" id="KW-1133">Transmembrane helix</keyword>
<evidence type="ECO:0000256" key="3">
    <source>
        <dbReference type="ARBA" id="ARBA00022692"/>
    </source>
</evidence>
<keyword evidence="5 6" id="KW-0472">Membrane</keyword>